<dbReference type="GO" id="GO:0000976">
    <property type="term" value="F:transcription cis-regulatory region binding"/>
    <property type="evidence" value="ECO:0007669"/>
    <property type="project" value="TreeGrafter"/>
</dbReference>
<dbReference type="InterPro" id="IPR036271">
    <property type="entry name" value="Tet_transcr_reg_TetR-rel_C_sf"/>
</dbReference>
<keyword evidence="1" id="KW-0805">Transcription regulation</keyword>
<keyword evidence="2 4" id="KW-0238">DNA-binding</keyword>
<dbReference type="SUPFAM" id="SSF48498">
    <property type="entry name" value="Tetracyclin repressor-like, C-terminal domain"/>
    <property type="match status" value="1"/>
</dbReference>
<dbReference type="EMBL" id="BJVY01000052">
    <property type="protein sequence ID" value="GEL74687.1"/>
    <property type="molecule type" value="Genomic_DNA"/>
</dbReference>
<evidence type="ECO:0000259" key="6">
    <source>
        <dbReference type="PROSITE" id="PS50977"/>
    </source>
</evidence>
<proteinExistence type="predicted"/>
<dbReference type="PANTHER" id="PTHR30055">
    <property type="entry name" value="HTH-TYPE TRANSCRIPTIONAL REGULATOR RUTR"/>
    <property type="match status" value="1"/>
</dbReference>
<dbReference type="Proteomes" id="UP000321224">
    <property type="component" value="Unassembled WGS sequence"/>
</dbReference>
<gene>
    <name evidence="7" type="ORF">MVI01_64710</name>
</gene>
<feature type="domain" description="HTH tetR-type" evidence="6">
    <location>
        <begin position="19"/>
        <end position="79"/>
    </location>
</feature>
<evidence type="ECO:0000256" key="4">
    <source>
        <dbReference type="PROSITE-ProRule" id="PRU00335"/>
    </source>
</evidence>
<protein>
    <submittedName>
        <fullName evidence="7">TetR family transcriptional regulator</fullName>
    </submittedName>
</protein>
<evidence type="ECO:0000256" key="2">
    <source>
        <dbReference type="ARBA" id="ARBA00023125"/>
    </source>
</evidence>
<name>A0A511HM73_9BACT</name>
<feature type="region of interest" description="Disordered" evidence="5">
    <location>
        <begin position="1"/>
        <end position="21"/>
    </location>
</feature>
<comment type="caution">
    <text evidence="7">The sequence shown here is derived from an EMBL/GenBank/DDBJ whole genome shotgun (WGS) entry which is preliminary data.</text>
</comment>
<dbReference type="Pfam" id="PF00440">
    <property type="entry name" value="TetR_N"/>
    <property type="match status" value="1"/>
</dbReference>
<evidence type="ECO:0000256" key="3">
    <source>
        <dbReference type="ARBA" id="ARBA00023163"/>
    </source>
</evidence>
<reference evidence="7 8" key="1">
    <citation type="submission" date="2019-07" db="EMBL/GenBank/DDBJ databases">
        <title>Whole genome shotgun sequence of Myxococcus virescens NBRC 100334.</title>
        <authorList>
            <person name="Hosoyama A."/>
            <person name="Uohara A."/>
            <person name="Ohji S."/>
            <person name="Ichikawa N."/>
        </authorList>
    </citation>
    <scope>NUCLEOTIDE SEQUENCE [LARGE SCALE GENOMIC DNA]</scope>
    <source>
        <strain evidence="7 8">NBRC 100334</strain>
    </source>
</reference>
<dbReference type="InterPro" id="IPR041678">
    <property type="entry name" value="TetR_C_16"/>
</dbReference>
<dbReference type="SUPFAM" id="SSF46689">
    <property type="entry name" value="Homeodomain-like"/>
    <property type="match status" value="1"/>
</dbReference>
<dbReference type="AlphaFoldDB" id="A0A511HM73"/>
<dbReference type="GO" id="GO:0003700">
    <property type="term" value="F:DNA-binding transcription factor activity"/>
    <property type="evidence" value="ECO:0007669"/>
    <property type="project" value="TreeGrafter"/>
</dbReference>
<accession>A0A511HM73</accession>
<organism evidence="7 8">
    <name type="scientific">Myxococcus virescens</name>
    <dbReference type="NCBI Taxonomy" id="83456"/>
    <lineage>
        <taxon>Bacteria</taxon>
        <taxon>Pseudomonadati</taxon>
        <taxon>Myxococcota</taxon>
        <taxon>Myxococcia</taxon>
        <taxon>Myxococcales</taxon>
        <taxon>Cystobacterineae</taxon>
        <taxon>Myxococcaceae</taxon>
        <taxon>Myxococcus</taxon>
    </lineage>
</organism>
<evidence type="ECO:0000313" key="8">
    <source>
        <dbReference type="Proteomes" id="UP000321224"/>
    </source>
</evidence>
<dbReference type="InterPro" id="IPR001647">
    <property type="entry name" value="HTH_TetR"/>
</dbReference>
<evidence type="ECO:0000256" key="1">
    <source>
        <dbReference type="ARBA" id="ARBA00023015"/>
    </source>
</evidence>
<evidence type="ECO:0000313" key="7">
    <source>
        <dbReference type="EMBL" id="GEL74687.1"/>
    </source>
</evidence>
<keyword evidence="3" id="KW-0804">Transcription</keyword>
<dbReference type="Gene3D" id="1.10.357.10">
    <property type="entry name" value="Tetracycline Repressor, domain 2"/>
    <property type="match status" value="1"/>
</dbReference>
<evidence type="ECO:0000256" key="5">
    <source>
        <dbReference type="SAM" id="MobiDB-lite"/>
    </source>
</evidence>
<sequence>MPLTRPPTAKPAVRQRDSERTRTSLMTAARALFSSQGFANTGVRDIAALAGVNSSLVGRYFGSKQGLYRETLAQVLDIGPLLQIERRQFGETVVSLFLGAHDASGPLAMLILSASDPEAHAISVELLQKQVIAPLARWLGAPDGEGRAARLNILWNGLLVSGRLLPIQRLSEGLDTSTQRWLAAAIQSVIDEGAT</sequence>
<dbReference type="Pfam" id="PF17920">
    <property type="entry name" value="TetR_C_16"/>
    <property type="match status" value="1"/>
</dbReference>
<dbReference type="PROSITE" id="PS50977">
    <property type="entry name" value="HTH_TETR_2"/>
    <property type="match status" value="1"/>
</dbReference>
<dbReference type="PANTHER" id="PTHR30055:SF234">
    <property type="entry name" value="HTH-TYPE TRANSCRIPTIONAL REGULATOR BETI"/>
    <property type="match status" value="1"/>
</dbReference>
<dbReference type="InterPro" id="IPR050109">
    <property type="entry name" value="HTH-type_TetR-like_transc_reg"/>
</dbReference>
<dbReference type="PRINTS" id="PR00455">
    <property type="entry name" value="HTHTETR"/>
</dbReference>
<dbReference type="InterPro" id="IPR009057">
    <property type="entry name" value="Homeodomain-like_sf"/>
</dbReference>
<feature type="DNA-binding region" description="H-T-H motif" evidence="4">
    <location>
        <begin position="42"/>
        <end position="61"/>
    </location>
</feature>